<gene>
    <name evidence="3" type="ORF">DFQ27_007384</name>
</gene>
<feature type="compositionally biased region" description="Basic residues" evidence="1">
    <location>
        <begin position="85"/>
        <end position="98"/>
    </location>
</feature>
<organism evidence="3 4">
    <name type="scientific">Actinomortierella ambigua</name>
    <dbReference type="NCBI Taxonomy" id="1343610"/>
    <lineage>
        <taxon>Eukaryota</taxon>
        <taxon>Fungi</taxon>
        <taxon>Fungi incertae sedis</taxon>
        <taxon>Mucoromycota</taxon>
        <taxon>Mortierellomycotina</taxon>
        <taxon>Mortierellomycetes</taxon>
        <taxon>Mortierellales</taxon>
        <taxon>Mortierellaceae</taxon>
        <taxon>Actinomortierella</taxon>
    </lineage>
</organism>
<sequence length="476" mass="52296">LKKSRRCGGLGHTPTASISTTRSSASSASSTSTSTSTSTSRHYHRASTAATSPTHSSRSSSPSIEGKEMIVAAGRTVSSALARTSRSHQHQQQRRRQQQYHTTTQHLPLQKQQQHIISPQAIAQNSTKYIRFLFWPLLPLLILAIGGQTSAFFESPEKNGRLSSSDPLRHRADFVGHVRARKLPSASPLVEAYQHQHQYQYYRHEPVNSICPLESWLFFVDPQPQPQTCDLEDRRTGATAGGGKSASSTSSTSSSSSTISSLERQQQSRYERRAFPELHQPWDRESCGCAMSGSQLLSLLSWDMLKPGYSWRRRSQAVGCRNGSRYDEDHSDVDVDVDVDGSNVGAVSISSLLSAWVDVADQAVGEIYELSQWKRWTMLASLMDATMTVQPKKTLQTQTLSRSAAAAAAAAAAATTTSVVEGVDGGFIVDSIAQHERQSLGRYLFRVAFVLGLVLLSMAIHETFFAQVEMPSYTRA</sequence>
<feature type="compositionally biased region" description="Low complexity" evidence="1">
    <location>
        <begin position="245"/>
        <end position="261"/>
    </location>
</feature>
<keyword evidence="2" id="KW-0472">Membrane</keyword>
<feature type="compositionally biased region" description="Low complexity" evidence="1">
    <location>
        <begin position="15"/>
        <end position="63"/>
    </location>
</feature>
<comment type="caution">
    <text evidence="3">The sequence shown here is derived from an EMBL/GenBank/DDBJ whole genome shotgun (WGS) entry which is preliminary data.</text>
</comment>
<evidence type="ECO:0000313" key="3">
    <source>
        <dbReference type="EMBL" id="KAG0268153.1"/>
    </source>
</evidence>
<keyword evidence="2" id="KW-1133">Transmembrane helix</keyword>
<name>A0A9P6QL61_9FUNG</name>
<feature type="region of interest" description="Disordered" evidence="1">
    <location>
        <begin position="1"/>
        <end position="65"/>
    </location>
</feature>
<feature type="non-terminal residue" evidence="3">
    <location>
        <position position="1"/>
    </location>
</feature>
<dbReference type="Proteomes" id="UP000807716">
    <property type="component" value="Unassembled WGS sequence"/>
</dbReference>
<feature type="transmembrane region" description="Helical" evidence="2">
    <location>
        <begin position="443"/>
        <end position="461"/>
    </location>
</feature>
<reference evidence="3" key="1">
    <citation type="journal article" date="2020" name="Fungal Divers.">
        <title>Resolving the Mortierellaceae phylogeny through synthesis of multi-gene phylogenetics and phylogenomics.</title>
        <authorList>
            <person name="Vandepol N."/>
            <person name="Liber J."/>
            <person name="Desiro A."/>
            <person name="Na H."/>
            <person name="Kennedy M."/>
            <person name="Barry K."/>
            <person name="Grigoriev I.V."/>
            <person name="Miller A.N."/>
            <person name="O'Donnell K."/>
            <person name="Stajich J.E."/>
            <person name="Bonito G."/>
        </authorList>
    </citation>
    <scope>NUCLEOTIDE SEQUENCE</scope>
    <source>
        <strain evidence="3">BC1065</strain>
    </source>
</reference>
<evidence type="ECO:0000256" key="2">
    <source>
        <dbReference type="SAM" id="Phobius"/>
    </source>
</evidence>
<protein>
    <submittedName>
        <fullName evidence="3">Uncharacterized protein</fullName>
    </submittedName>
</protein>
<accession>A0A9P6QL61</accession>
<feature type="region of interest" description="Disordered" evidence="1">
    <location>
        <begin position="80"/>
        <end position="112"/>
    </location>
</feature>
<dbReference type="EMBL" id="JAAAJB010000058">
    <property type="protein sequence ID" value="KAG0268153.1"/>
    <property type="molecule type" value="Genomic_DNA"/>
</dbReference>
<proteinExistence type="predicted"/>
<dbReference type="AlphaFoldDB" id="A0A9P6QL61"/>
<feature type="region of interest" description="Disordered" evidence="1">
    <location>
        <begin position="228"/>
        <end position="270"/>
    </location>
</feature>
<evidence type="ECO:0000256" key="1">
    <source>
        <dbReference type="SAM" id="MobiDB-lite"/>
    </source>
</evidence>
<feature type="transmembrane region" description="Helical" evidence="2">
    <location>
        <begin position="132"/>
        <end position="153"/>
    </location>
</feature>
<keyword evidence="2" id="KW-0812">Transmembrane</keyword>
<keyword evidence="4" id="KW-1185">Reference proteome</keyword>
<evidence type="ECO:0000313" key="4">
    <source>
        <dbReference type="Proteomes" id="UP000807716"/>
    </source>
</evidence>